<accession>A0ACA9R3K3</accession>
<dbReference type="EMBL" id="CAJVQC010042331">
    <property type="protein sequence ID" value="CAG8775063.1"/>
    <property type="molecule type" value="Genomic_DNA"/>
</dbReference>
<organism evidence="1 2">
    <name type="scientific">Racocetra persica</name>
    <dbReference type="NCBI Taxonomy" id="160502"/>
    <lineage>
        <taxon>Eukaryota</taxon>
        <taxon>Fungi</taxon>
        <taxon>Fungi incertae sedis</taxon>
        <taxon>Mucoromycota</taxon>
        <taxon>Glomeromycotina</taxon>
        <taxon>Glomeromycetes</taxon>
        <taxon>Diversisporales</taxon>
        <taxon>Gigasporaceae</taxon>
        <taxon>Racocetra</taxon>
    </lineage>
</organism>
<gene>
    <name evidence="1" type="ORF">RPERSI_LOCUS16869</name>
</gene>
<reference evidence="1" key="1">
    <citation type="submission" date="2021-06" db="EMBL/GenBank/DDBJ databases">
        <authorList>
            <person name="Kallberg Y."/>
            <person name="Tangrot J."/>
            <person name="Rosling A."/>
        </authorList>
    </citation>
    <scope>NUCLEOTIDE SEQUENCE</scope>
    <source>
        <strain evidence="1">MA461A</strain>
    </source>
</reference>
<feature type="non-terminal residue" evidence="1">
    <location>
        <position position="43"/>
    </location>
</feature>
<name>A0ACA9R3K3_9GLOM</name>
<comment type="caution">
    <text evidence="1">The sequence shown here is derived from an EMBL/GenBank/DDBJ whole genome shotgun (WGS) entry which is preliminary data.</text>
</comment>
<sequence length="43" mass="5026">AITQFKADLIHIIRSKLKDHFKQLGKQTISFPCLESLFFSVFE</sequence>
<feature type="non-terminal residue" evidence="1">
    <location>
        <position position="1"/>
    </location>
</feature>
<evidence type="ECO:0000313" key="1">
    <source>
        <dbReference type="EMBL" id="CAG8775063.1"/>
    </source>
</evidence>
<dbReference type="Proteomes" id="UP000789920">
    <property type="component" value="Unassembled WGS sequence"/>
</dbReference>
<protein>
    <submittedName>
        <fullName evidence="1">15990_t:CDS:1</fullName>
    </submittedName>
</protein>
<evidence type="ECO:0000313" key="2">
    <source>
        <dbReference type="Proteomes" id="UP000789920"/>
    </source>
</evidence>
<proteinExistence type="predicted"/>
<keyword evidence="2" id="KW-1185">Reference proteome</keyword>